<dbReference type="EMBL" id="KY315688">
    <property type="protein sequence ID" value="ATQ37964.1"/>
    <property type="molecule type" value="Genomic_RNA"/>
</dbReference>
<accession>A0A2D2AKV5</accession>
<sequence>MEQIQQAIDQHLVELEQLFQVMMDTRVALGGVTAIQVNEMRTFVTSAHAAARRLHVLSRRFPPALAVIEEPVETD</sequence>
<protein>
    <submittedName>
        <fullName evidence="1">Protein B</fullName>
    </submittedName>
</protein>
<reference evidence="1" key="1">
    <citation type="submission" date="2016-12" db="EMBL/GenBank/DDBJ databases">
        <title>Complete genome sequence of a redspotted grouper nervous necrosis virus strain MENNV13010 isolated from cultured marbled eel (Anguilla marmorata) in Taiwan.</title>
        <authorList>
            <person name="Wen C.-M."/>
            <person name="Liu P.-C."/>
            <person name="Nan F.-H."/>
        </authorList>
    </citation>
    <scope>NUCLEOTIDE SEQUENCE</scope>
    <source>
        <strain evidence="1">MENNV1310</strain>
    </source>
</reference>
<name>A0A2D2AKV5_RGNNV</name>
<proteinExistence type="predicted"/>
<organism evidence="1">
    <name type="scientific">Redspotted grouper nervous necrosis virus</name>
    <name type="common">RGNNV</name>
    <dbReference type="NCBI Taxonomy" id="43763"/>
    <lineage>
        <taxon>Viruses</taxon>
        <taxon>Riboviria</taxon>
        <taxon>Orthornavirae</taxon>
        <taxon>Kitrinoviricota</taxon>
        <taxon>Magsaviricetes</taxon>
        <taxon>Nodamuvirales</taxon>
        <taxon>Nodaviridae</taxon>
        <taxon>Betanodavirus</taxon>
        <taxon>Betanodavirus epinepheli</taxon>
    </lineage>
</organism>
<evidence type="ECO:0000313" key="1">
    <source>
        <dbReference type="EMBL" id="ATQ37964.1"/>
    </source>
</evidence>